<keyword evidence="2" id="KW-1185">Reference proteome</keyword>
<proteinExistence type="predicted"/>
<reference evidence="1 2" key="1">
    <citation type="submission" date="2021-06" db="EMBL/GenBank/DDBJ databases">
        <authorList>
            <person name="Kallberg Y."/>
            <person name="Tangrot J."/>
            <person name="Rosling A."/>
        </authorList>
    </citation>
    <scope>NUCLEOTIDE SEQUENCE [LARGE SCALE GENOMIC DNA]</scope>
    <source>
        <strain evidence="1 2">120-4 pot B 10/14</strain>
    </source>
</reference>
<evidence type="ECO:0000313" key="2">
    <source>
        <dbReference type="Proteomes" id="UP000789901"/>
    </source>
</evidence>
<comment type="caution">
    <text evidence="1">The sequence shown here is derived from an EMBL/GenBank/DDBJ whole genome shotgun (WGS) entry which is preliminary data.</text>
</comment>
<dbReference type="EMBL" id="CAJVQB010001713">
    <property type="protein sequence ID" value="CAG8547355.1"/>
    <property type="molecule type" value="Genomic_DNA"/>
</dbReference>
<accession>A0ABN7UDZ7</accession>
<gene>
    <name evidence="1" type="ORF">GMARGA_LOCUS4385</name>
</gene>
<dbReference type="Proteomes" id="UP000789901">
    <property type="component" value="Unassembled WGS sequence"/>
</dbReference>
<organism evidence="1 2">
    <name type="scientific">Gigaspora margarita</name>
    <dbReference type="NCBI Taxonomy" id="4874"/>
    <lineage>
        <taxon>Eukaryota</taxon>
        <taxon>Fungi</taxon>
        <taxon>Fungi incertae sedis</taxon>
        <taxon>Mucoromycota</taxon>
        <taxon>Glomeromycotina</taxon>
        <taxon>Glomeromycetes</taxon>
        <taxon>Diversisporales</taxon>
        <taxon>Gigasporaceae</taxon>
        <taxon>Gigaspora</taxon>
    </lineage>
</organism>
<sequence>MGPIHDRPIRKLYKHTTSNLLLEIPRPSSFGNRCSETGLDKRSIMSKLLMDIYFQDTIEDSNRTSHTLPDNFRIKDGSLVPLVNEPINKLSYITSAIPNFVSITDKPTKPTSQPKIADIHLFNIRIKLQAKKLPEEIIKRMKEATNESSNTTLGSVINRWNIWYSERNMDPIYGPLREILLQTDPDTKAKDVRLLLALLAQDAGADISTILALGNWFSYNVYQRFYQRGIKNMLG</sequence>
<protein>
    <submittedName>
        <fullName evidence="1">40257_t:CDS:1</fullName>
    </submittedName>
</protein>
<name>A0ABN7UDZ7_GIGMA</name>
<evidence type="ECO:0000313" key="1">
    <source>
        <dbReference type="EMBL" id="CAG8547355.1"/>
    </source>
</evidence>